<name>A0ABP9XL45_9FUNG</name>
<keyword evidence="5" id="KW-0539">Nucleus</keyword>
<evidence type="ECO:0000313" key="9">
    <source>
        <dbReference type="Proteomes" id="UP001476247"/>
    </source>
</evidence>
<feature type="domain" description="Zn(2)-C6 fungal-type" evidence="7">
    <location>
        <begin position="25"/>
        <end position="54"/>
    </location>
</feature>
<keyword evidence="3" id="KW-0805">Transcription regulation</keyword>
<evidence type="ECO:0000259" key="7">
    <source>
        <dbReference type="PROSITE" id="PS50048"/>
    </source>
</evidence>
<evidence type="ECO:0000256" key="5">
    <source>
        <dbReference type="ARBA" id="ARBA00023242"/>
    </source>
</evidence>
<dbReference type="InterPro" id="IPR007219">
    <property type="entry name" value="XnlR_reg_dom"/>
</dbReference>
<evidence type="ECO:0000256" key="2">
    <source>
        <dbReference type="ARBA" id="ARBA00022723"/>
    </source>
</evidence>
<keyword evidence="4" id="KW-0804">Transcription</keyword>
<evidence type="ECO:0000313" key="8">
    <source>
        <dbReference type="EMBL" id="GAA5795522.1"/>
    </source>
</evidence>
<evidence type="ECO:0000256" key="6">
    <source>
        <dbReference type="SAM" id="MobiDB-lite"/>
    </source>
</evidence>
<accession>A0ABP9XL45</accession>
<feature type="compositionally biased region" description="Polar residues" evidence="6">
    <location>
        <begin position="88"/>
        <end position="108"/>
    </location>
</feature>
<dbReference type="PANTHER" id="PTHR47338:SF5">
    <property type="entry name" value="ZN(II)2CYS6 TRANSCRIPTION FACTOR (EUROFUNG)"/>
    <property type="match status" value="1"/>
</dbReference>
<dbReference type="Pfam" id="PF04082">
    <property type="entry name" value="Fungal_trans"/>
    <property type="match status" value="1"/>
</dbReference>
<dbReference type="CDD" id="cd00067">
    <property type="entry name" value="GAL4"/>
    <property type="match status" value="1"/>
</dbReference>
<dbReference type="SMART" id="SM00066">
    <property type="entry name" value="GAL4"/>
    <property type="match status" value="1"/>
</dbReference>
<keyword evidence="9" id="KW-1185">Reference proteome</keyword>
<dbReference type="CDD" id="cd12148">
    <property type="entry name" value="fungal_TF_MHR"/>
    <property type="match status" value="1"/>
</dbReference>
<dbReference type="SMART" id="SM00906">
    <property type="entry name" value="Fungal_trans"/>
    <property type="match status" value="1"/>
</dbReference>
<proteinExistence type="predicted"/>
<dbReference type="PROSITE" id="PS50048">
    <property type="entry name" value="ZN2_CY6_FUNGAL_2"/>
    <property type="match status" value="1"/>
</dbReference>
<dbReference type="Proteomes" id="UP001476247">
    <property type="component" value="Unassembled WGS sequence"/>
</dbReference>
<gene>
    <name evidence="8" type="ORF">HPULCUR_000880</name>
</gene>
<comment type="caution">
    <text evidence="8">The sequence shown here is derived from an EMBL/GenBank/DDBJ whole genome shotgun (WGS) entry which is preliminary data.</text>
</comment>
<dbReference type="InterPro" id="IPR001138">
    <property type="entry name" value="Zn2Cys6_DnaBD"/>
</dbReference>
<dbReference type="SUPFAM" id="SSF57701">
    <property type="entry name" value="Zn2/Cys6 DNA-binding domain"/>
    <property type="match status" value="1"/>
</dbReference>
<protein>
    <recommendedName>
        <fullName evidence="7">Zn(2)-C6 fungal-type domain-containing protein</fullName>
    </recommendedName>
</protein>
<reference evidence="8 9" key="1">
    <citation type="submission" date="2024-04" db="EMBL/GenBank/DDBJ databases">
        <title>genome sequences of Mucor flavus KT1a and Helicostylum pulchrum KT1b strains isolation_sourced from the surface of a dry-aged beef.</title>
        <authorList>
            <person name="Toyotome T."/>
            <person name="Hosono M."/>
            <person name="Torimaru M."/>
            <person name="Fukuda K."/>
            <person name="Mikami N."/>
        </authorList>
    </citation>
    <scope>NUCLEOTIDE SEQUENCE [LARGE SCALE GENOMIC DNA]</scope>
    <source>
        <strain evidence="8 9">KT1b</strain>
    </source>
</reference>
<dbReference type="InterPro" id="IPR036864">
    <property type="entry name" value="Zn2-C6_fun-type_DNA-bd_sf"/>
</dbReference>
<evidence type="ECO:0000256" key="3">
    <source>
        <dbReference type="ARBA" id="ARBA00023015"/>
    </source>
</evidence>
<keyword evidence="2" id="KW-0479">Metal-binding</keyword>
<feature type="region of interest" description="Disordered" evidence="6">
    <location>
        <begin position="56"/>
        <end position="109"/>
    </location>
</feature>
<evidence type="ECO:0000256" key="1">
    <source>
        <dbReference type="ARBA" id="ARBA00004123"/>
    </source>
</evidence>
<dbReference type="InterPro" id="IPR050815">
    <property type="entry name" value="TF_fung"/>
</dbReference>
<comment type="subcellular location">
    <subcellularLocation>
        <location evidence="1">Nucleus</location>
    </subcellularLocation>
</comment>
<dbReference type="Gene3D" id="4.10.240.10">
    <property type="entry name" value="Zn(2)-C6 fungal-type DNA-binding domain"/>
    <property type="match status" value="1"/>
</dbReference>
<dbReference type="PROSITE" id="PS00463">
    <property type="entry name" value="ZN2_CY6_FUNGAL_1"/>
    <property type="match status" value="1"/>
</dbReference>
<organism evidence="8 9">
    <name type="scientific">Helicostylum pulchrum</name>
    <dbReference type="NCBI Taxonomy" id="562976"/>
    <lineage>
        <taxon>Eukaryota</taxon>
        <taxon>Fungi</taxon>
        <taxon>Fungi incertae sedis</taxon>
        <taxon>Mucoromycota</taxon>
        <taxon>Mucoromycotina</taxon>
        <taxon>Mucoromycetes</taxon>
        <taxon>Mucorales</taxon>
        <taxon>Mucorineae</taxon>
        <taxon>Mucoraceae</taxon>
        <taxon>Helicostylum</taxon>
    </lineage>
</organism>
<feature type="compositionally biased region" description="Basic and acidic residues" evidence="6">
    <location>
        <begin position="63"/>
        <end position="87"/>
    </location>
</feature>
<sequence>MDISDKRSIPPSKNRGNKRLKVGRACYTCRAKKIKCDGLRPCMQCKARHRPCSFYKDGTLETDPDHLNETKEKPDKNKRNEDVDLSDHNQATPASHVPTPTTTLLPNSEHSDNTVLFAETSTVNHNKLKRRGPLMESRISNTLGTLGESMRKMSNKTSNRLADKLLNSSETYGNFIMWMPEPSLPSRYSGSIEMPSREIQLALIDQYFNERHESIGMMIKYHFYEQLESKGLLITPLLLNVIYAHASRFVNIPGCPKTEVFYHRARRLVDDFMDVPRVSTVVALYLLSLYEPNPAIYRPGSYHCRQWQYSGMSCRMSLELGLYDDTNIHSSLLPVEIELRRRVFWGTYDLDKLQSAGWERPWTITHDFIRTKPTSSLPEETEEDAMVLEVFNARIEFVKVMEKDLVLFNAARAFHYGNNGNDRFLCIRKESLTEDLNDSYVVHQKFLQNLKPDLQWTPTSVNSIKDILDLPAPRPMVAHLHTYYNTITLALLEKLPNNSVTRFQSRVTATCMTQLAYHLCQTPSYVIKFDYIAHVLISAIKVHVRYLDDPDVNLVQQAWLLFDRSIWCVQLINSYAVIPNSLKFLQQVQNIYGLHISDTNQSSSESPSPKHGQRTITQENLLPSLQRQTATMAINTEPTASGGNQGVINSIRFPDDINQMLTDWSSSPTSTGATNDRRTNTIRLETSSSNNMVYLNSHNSHMNTHYPSFNSTMPRNPSHQIYPQPSSNTFSDNTQSVMSSVPKYQQQHIWNSDSQFNADGENNNDILPYNAKEIVVPSQLNEGNAIQDNNATMYQTTTNRFVGTDESSVWPQQNTNSSDIETTETVPDGDTNMRRGLGIYMSSRQHYEDMIKRPSTQ</sequence>
<dbReference type="EMBL" id="BAABUJ010000005">
    <property type="protein sequence ID" value="GAA5795522.1"/>
    <property type="molecule type" value="Genomic_DNA"/>
</dbReference>
<feature type="compositionally biased region" description="Polar residues" evidence="6">
    <location>
        <begin position="807"/>
        <end position="825"/>
    </location>
</feature>
<dbReference type="Pfam" id="PF00172">
    <property type="entry name" value="Zn_clus"/>
    <property type="match status" value="1"/>
</dbReference>
<dbReference type="PANTHER" id="PTHR47338">
    <property type="entry name" value="ZN(II)2CYS6 TRANSCRIPTION FACTOR (EUROFUNG)-RELATED"/>
    <property type="match status" value="1"/>
</dbReference>
<feature type="region of interest" description="Disordered" evidence="6">
    <location>
        <begin position="807"/>
        <end position="834"/>
    </location>
</feature>
<evidence type="ECO:0000256" key="4">
    <source>
        <dbReference type="ARBA" id="ARBA00023163"/>
    </source>
</evidence>